<feature type="region of interest" description="Disordered" evidence="1">
    <location>
        <begin position="27"/>
        <end position="62"/>
    </location>
</feature>
<protein>
    <submittedName>
        <fullName evidence="2">Uncharacterized protein</fullName>
    </submittedName>
</protein>
<dbReference type="Proteomes" id="UP000245076">
    <property type="component" value="Unassembled WGS sequence"/>
</dbReference>
<evidence type="ECO:0000256" key="1">
    <source>
        <dbReference type="SAM" id="MobiDB-lite"/>
    </source>
</evidence>
<accession>A0A2P2D230</accession>
<reference evidence="2 3" key="1">
    <citation type="submission" date="2018-02" db="EMBL/GenBank/DDBJ databases">
        <title>Novel Leptospira species isolated from soil and water in Japan.</title>
        <authorList>
            <person name="Nakao R."/>
            <person name="Masuzawa T."/>
        </authorList>
    </citation>
    <scope>NUCLEOTIDE SEQUENCE [LARGE SCALE GENOMIC DNA]</scope>
    <source>
        <strain evidence="2 3">E8</strain>
    </source>
</reference>
<organism evidence="2 3">
    <name type="scientific">Leptospira johnsonii</name>
    <dbReference type="NCBI Taxonomy" id="1917820"/>
    <lineage>
        <taxon>Bacteria</taxon>
        <taxon>Pseudomonadati</taxon>
        <taxon>Spirochaetota</taxon>
        <taxon>Spirochaetia</taxon>
        <taxon>Leptospirales</taxon>
        <taxon>Leptospiraceae</taxon>
        <taxon>Leptospira</taxon>
    </lineage>
</organism>
<proteinExistence type="predicted"/>
<name>A0A2P2D230_9LEPT</name>
<keyword evidence="3" id="KW-1185">Reference proteome</keyword>
<evidence type="ECO:0000313" key="3">
    <source>
        <dbReference type="Proteomes" id="UP000245076"/>
    </source>
</evidence>
<dbReference type="AlphaFoldDB" id="A0A2P2D230"/>
<feature type="compositionally biased region" description="Basic and acidic residues" evidence="1">
    <location>
        <begin position="50"/>
        <end position="62"/>
    </location>
</feature>
<evidence type="ECO:0000313" key="2">
    <source>
        <dbReference type="EMBL" id="GBF38726.1"/>
    </source>
</evidence>
<comment type="caution">
    <text evidence="2">The sequence shown here is derived from an EMBL/GenBank/DDBJ whole genome shotgun (WGS) entry which is preliminary data.</text>
</comment>
<sequence length="62" mass="7521">MFIQFFYFLVQSYEFVSEDGGNTDYKEKECVTHSPRKNKQVPIGHRIQNRRQDYDKNSEQDE</sequence>
<gene>
    <name evidence="2" type="ORF">LPTSP1_17200</name>
</gene>
<dbReference type="EMBL" id="BFAY01000010">
    <property type="protein sequence ID" value="GBF38726.1"/>
    <property type="molecule type" value="Genomic_DNA"/>
</dbReference>